<dbReference type="AlphaFoldDB" id="A0A1I0IG19"/>
<evidence type="ECO:0000313" key="8">
    <source>
        <dbReference type="Proteomes" id="UP000199820"/>
    </source>
</evidence>
<feature type="transmembrane region" description="Helical" evidence="6">
    <location>
        <begin position="12"/>
        <end position="29"/>
    </location>
</feature>
<dbReference type="Pfam" id="PF02674">
    <property type="entry name" value="Colicin_V"/>
    <property type="match status" value="1"/>
</dbReference>
<evidence type="ECO:0000256" key="5">
    <source>
        <dbReference type="SAM" id="MobiDB-lite"/>
    </source>
</evidence>
<dbReference type="RefSeq" id="WP_074650677.1">
    <property type="nucleotide sequence ID" value="NZ_FOIL01000082.1"/>
</dbReference>
<feature type="compositionally biased region" description="Basic and acidic residues" evidence="5">
    <location>
        <begin position="109"/>
        <end position="121"/>
    </location>
</feature>
<name>A0A1I0IG19_9FIRM</name>
<keyword evidence="8" id="KW-1185">Reference proteome</keyword>
<proteinExistence type="predicted"/>
<evidence type="ECO:0000256" key="6">
    <source>
        <dbReference type="SAM" id="Phobius"/>
    </source>
</evidence>
<feature type="transmembrane region" description="Helical" evidence="6">
    <location>
        <begin position="185"/>
        <end position="209"/>
    </location>
</feature>
<feature type="transmembrane region" description="Helical" evidence="6">
    <location>
        <begin position="221"/>
        <end position="243"/>
    </location>
</feature>
<dbReference type="OrthoDB" id="2083110at2"/>
<dbReference type="EMBL" id="FOIL01000082">
    <property type="protein sequence ID" value="SET95756.1"/>
    <property type="molecule type" value="Genomic_DNA"/>
</dbReference>
<dbReference type="Proteomes" id="UP000199820">
    <property type="component" value="Unassembled WGS sequence"/>
</dbReference>
<evidence type="ECO:0000256" key="1">
    <source>
        <dbReference type="ARBA" id="ARBA00004141"/>
    </source>
</evidence>
<protein>
    <submittedName>
        <fullName evidence="7">Colicin V production protein</fullName>
    </submittedName>
</protein>
<keyword evidence="3 6" id="KW-1133">Transmembrane helix</keyword>
<evidence type="ECO:0000256" key="3">
    <source>
        <dbReference type="ARBA" id="ARBA00022989"/>
    </source>
</evidence>
<dbReference type="GO" id="GO:0009403">
    <property type="term" value="P:toxin biosynthetic process"/>
    <property type="evidence" value="ECO:0007669"/>
    <property type="project" value="InterPro"/>
</dbReference>
<evidence type="ECO:0000256" key="2">
    <source>
        <dbReference type="ARBA" id="ARBA00022692"/>
    </source>
</evidence>
<comment type="subcellular location">
    <subcellularLocation>
        <location evidence="1">Membrane</location>
        <topology evidence="1">Multi-pass membrane protein</topology>
    </subcellularLocation>
</comment>
<feature type="region of interest" description="Disordered" evidence="5">
    <location>
        <begin position="85"/>
        <end position="134"/>
    </location>
</feature>
<dbReference type="STRING" id="1526.SAMN02910262_02092"/>
<accession>A0A1I0IG19</accession>
<evidence type="ECO:0000256" key="4">
    <source>
        <dbReference type="ARBA" id="ARBA00023136"/>
    </source>
</evidence>
<keyword evidence="2 6" id="KW-0812">Transmembrane</keyword>
<gene>
    <name evidence="7" type="ORF">SAMN04487771_10822</name>
</gene>
<evidence type="ECO:0000313" key="7">
    <source>
        <dbReference type="EMBL" id="SET95756.1"/>
    </source>
</evidence>
<reference evidence="7 8" key="1">
    <citation type="submission" date="2016-10" db="EMBL/GenBank/DDBJ databases">
        <authorList>
            <person name="de Groot N.N."/>
        </authorList>
    </citation>
    <scope>NUCLEOTIDE SEQUENCE [LARGE SCALE GENOMIC DNA]</scope>
    <source>
        <strain evidence="7 8">KH1P1</strain>
    </source>
</reference>
<dbReference type="InterPro" id="IPR003825">
    <property type="entry name" value="Colicin-V_CvpA"/>
</dbReference>
<feature type="transmembrane region" description="Helical" evidence="6">
    <location>
        <begin position="36"/>
        <end position="54"/>
    </location>
</feature>
<organism evidence="7 8">
    <name type="scientific">[Clostridium] aminophilum</name>
    <dbReference type="NCBI Taxonomy" id="1526"/>
    <lineage>
        <taxon>Bacteria</taxon>
        <taxon>Bacillati</taxon>
        <taxon>Bacillota</taxon>
        <taxon>Clostridia</taxon>
        <taxon>Lachnospirales</taxon>
        <taxon>Lachnospiraceae</taxon>
    </lineage>
</organism>
<keyword evidence="4 6" id="KW-0472">Membrane</keyword>
<dbReference type="GO" id="GO:0016020">
    <property type="term" value="C:membrane"/>
    <property type="evidence" value="ECO:0007669"/>
    <property type="project" value="UniProtKB-SubCell"/>
</dbReference>
<sequence>MEIITAYVQEQWLTVAVGVFLAAMVLYGHHRGFLRMVVTAGALILTLTAAHVATPYMCNWLRTNTGVYSAFQEYTLKVIGFGDEETESGGSEGDTGRESSGEPSEGDETADKTAGKEERGESGTAKKTGVNDPSAERTAIEALPLPEHLKKALIENNNGQVYKILGVDRFADYVAGYLANSILNILVYLGLFVLVTVAIRLIFWFTSIFSRIPVISGINRTLGAAVGGMIGILCVWIFMLFVMAFSTTELGSVLSAQIDRSEILTWIGNHNLLVSMAVRVMKNLIH</sequence>